<proteinExistence type="predicted"/>
<dbReference type="KEGG" id="pnd:Pla175_18980"/>
<sequence length="829" mass="91329" precursor="true">MPTKMTISKSSVLTLIAASYAASLLADGRPLETAAVEPSHSEADAKDDAPKNLALGRPYTLRPSPNYQLCTDPDDSRQLTDGRLTSDYFWAQTGSVGWRSHPPVIVTVDLGGVEPIRGASLRTAAGIAGVAWPQAIDLMVSDDGRSYRHVGDLVSLSAKRNPAPSGGYAVHTYRTQQLRTHGRYLAFLITPSGNFFFADEVEVFQGDPSWLAEPLTGKTTHDLPAYYREGAVQAAVGRRIADDARTLHECVASAGLEAEPARRLKEQLTAIEAELPRLPRAQPKGFRAVLPVNPLHERLFGVQAALWRGQGLPRLTLWQTPLWDPLSLTQTPPAEGNAKIDVALMQDEYRAAALNLSLSAEQQANVSVSFSGLPGGAHPSWIKVHQVEWTDTKSGVPVAAALPLAEWDEHGAKINLRPGLTRQVWLTFHPTDVPPGDYHGKIVVKDGDAVLEAPLNVRLFPLRFPATPTLHLGGWDYTDRDNSMQITPQNRDAVIAHLREHFVDTPWAAPGMMQFGSYNGQGKLTTPPDTAAFDRWLSRWPGARQYCVFLSVGESIDGSAMGTPQFDQKVAEWIRFWAGYAERQGLRPEQLALLLVDEPTKAEQDTRILAWARAIHAAHTGVKVWEDTCHADPATAVQAMMAACDVLCPNRPNFVAADQSVRDYYVERREQGTELDFYSCRGPGRLLDPYSYSRLQAWTCWQYQAGGSHFWAFGDSGGGSCWNEYESPRGSYVPFFLDTAGVTPGKHMEAIREGVEDYEYLVMLRDRIEASASDAPPETLAEARQLLAESVASVCDAENTTSMFWHEPKDRGVADTTRLQILEMLTKLP</sequence>
<feature type="signal peptide" evidence="2">
    <location>
        <begin position="1"/>
        <end position="26"/>
    </location>
</feature>
<dbReference type="EMBL" id="CP036291">
    <property type="protein sequence ID" value="QDU88520.1"/>
    <property type="molecule type" value="Genomic_DNA"/>
</dbReference>
<keyword evidence="4" id="KW-1185">Reference proteome</keyword>
<reference evidence="3 4" key="1">
    <citation type="submission" date="2019-02" db="EMBL/GenBank/DDBJ databases">
        <title>Deep-cultivation of Planctomycetes and their phenomic and genomic characterization uncovers novel biology.</title>
        <authorList>
            <person name="Wiegand S."/>
            <person name="Jogler M."/>
            <person name="Boedeker C."/>
            <person name="Pinto D."/>
            <person name="Vollmers J."/>
            <person name="Rivas-Marin E."/>
            <person name="Kohn T."/>
            <person name="Peeters S.H."/>
            <person name="Heuer A."/>
            <person name="Rast P."/>
            <person name="Oberbeckmann S."/>
            <person name="Bunk B."/>
            <person name="Jeske O."/>
            <person name="Meyerdierks A."/>
            <person name="Storesund J.E."/>
            <person name="Kallscheuer N."/>
            <person name="Luecker S."/>
            <person name="Lage O.M."/>
            <person name="Pohl T."/>
            <person name="Merkel B.J."/>
            <person name="Hornburger P."/>
            <person name="Mueller R.-W."/>
            <person name="Bruemmer F."/>
            <person name="Labrenz M."/>
            <person name="Spormann A.M."/>
            <person name="Op den Camp H."/>
            <person name="Overmann J."/>
            <person name="Amann R."/>
            <person name="Jetten M.S.M."/>
            <person name="Mascher T."/>
            <person name="Medema M.H."/>
            <person name="Devos D.P."/>
            <person name="Kaster A.-K."/>
            <person name="Ovreas L."/>
            <person name="Rohde M."/>
            <person name="Galperin M.Y."/>
            <person name="Jogler C."/>
        </authorList>
    </citation>
    <scope>NUCLEOTIDE SEQUENCE [LARGE SCALE GENOMIC DNA]</scope>
    <source>
        <strain evidence="3 4">Pla175</strain>
    </source>
</reference>
<dbReference type="Proteomes" id="UP000317429">
    <property type="component" value="Chromosome"/>
</dbReference>
<evidence type="ECO:0000256" key="1">
    <source>
        <dbReference type="SAM" id="MobiDB-lite"/>
    </source>
</evidence>
<evidence type="ECO:0008006" key="5">
    <source>
        <dbReference type="Google" id="ProtNLM"/>
    </source>
</evidence>
<evidence type="ECO:0000256" key="2">
    <source>
        <dbReference type="SAM" id="SignalP"/>
    </source>
</evidence>
<feature type="compositionally biased region" description="Basic and acidic residues" evidence="1">
    <location>
        <begin position="39"/>
        <end position="50"/>
    </location>
</feature>
<dbReference type="OrthoDB" id="228239at2"/>
<evidence type="ECO:0000313" key="3">
    <source>
        <dbReference type="EMBL" id="QDU88520.1"/>
    </source>
</evidence>
<protein>
    <recommendedName>
        <fullName evidence="5">F5/8 type C domain protein</fullName>
    </recommendedName>
</protein>
<name>A0A518DAK2_9BACT</name>
<gene>
    <name evidence="3" type="ORF">Pla175_18980</name>
</gene>
<accession>A0A518DAK2</accession>
<organism evidence="3 4">
    <name type="scientific">Pirellulimonas nuda</name>
    <dbReference type="NCBI Taxonomy" id="2528009"/>
    <lineage>
        <taxon>Bacteria</taxon>
        <taxon>Pseudomonadati</taxon>
        <taxon>Planctomycetota</taxon>
        <taxon>Planctomycetia</taxon>
        <taxon>Pirellulales</taxon>
        <taxon>Lacipirellulaceae</taxon>
        <taxon>Pirellulimonas</taxon>
    </lineage>
</organism>
<dbReference type="InterPro" id="IPR008979">
    <property type="entry name" value="Galactose-bd-like_sf"/>
</dbReference>
<keyword evidence="2" id="KW-0732">Signal</keyword>
<feature type="chain" id="PRO_5022079638" description="F5/8 type C domain protein" evidence="2">
    <location>
        <begin position="27"/>
        <end position="829"/>
    </location>
</feature>
<dbReference type="SUPFAM" id="SSF49785">
    <property type="entry name" value="Galactose-binding domain-like"/>
    <property type="match status" value="1"/>
</dbReference>
<feature type="region of interest" description="Disordered" evidence="1">
    <location>
        <begin position="35"/>
        <end position="60"/>
    </location>
</feature>
<evidence type="ECO:0000313" key="4">
    <source>
        <dbReference type="Proteomes" id="UP000317429"/>
    </source>
</evidence>
<dbReference type="AlphaFoldDB" id="A0A518DAK2"/>
<dbReference type="RefSeq" id="WP_145283522.1">
    <property type="nucleotide sequence ID" value="NZ_CP036291.1"/>
</dbReference>
<dbReference type="Gene3D" id="2.60.120.260">
    <property type="entry name" value="Galactose-binding domain-like"/>
    <property type="match status" value="1"/>
</dbReference>